<evidence type="ECO:0008006" key="4">
    <source>
        <dbReference type="Google" id="ProtNLM"/>
    </source>
</evidence>
<dbReference type="Pfam" id="PF14412">
    <property type="entry name" value="AHH"/>
    <property type="match status" value="1"/>
</dbReference>
<name>A0A5C6DZV9_9BACT</name>
<keyword evidence="3" id="KW-1185">Reference proteome</keyword>
<dbReference type="OrthoDB" id="5524775at2"/>
<dbReference type="RefSeq" id="WP_146525183.1">
    <property type="nucleotide sequence ID" value="NZ_SJPV01000002.1"/>
</dbReference>
<evidence type="ECO:0000313" key="2">
    <source>
        <dbReference type="EMBL" id="TWU40596.1"/>
    </source>
</evidence>
<reference evidence="2 3" key="1">
    <citation type="submission" date="2019-02" db="EMBL/GenBank/DDBJ databases">
        <title>Deep-cultivation of Planctomycetes and their phenomic and genomic characterization uncovers novel biology.</title>
        <authorList>
            <person name="Wiegand S."/>
            <person name="Jogler M."/>
            <person name="Boedeker C."/>
            <person name="Pinto D."/>
            <person name="Vollmers J."/>
            <person name="Rivas-Marin E."/>
            <person name="Kohn T."/>
            <person name="Peeters S.H."/>
            <person name="Heuer A."/>
            <person name="Rast P."/>
            <person name="Oberbeckmann S."/>
            <person name="Bunk B."/>
            <person name="Jeske O."/>
            <person name="Meyerdierks A."/>
            <person name="Storesund J.E."/>
            <person name="Kallscheuer N."/>
            <person name="Luecker S."/>
            <person name="Lage O.M."/>
            <person name="Pohl T."/>
            <person name="Merkel B.J."/>
            <person name="Hornburger P."/>
            <person name="Mueller R.-W."/>
            <person name="Bruemmer F."/>
            <person name="Labrenz M."/>
            <person name="Spormann A.M."/>
            <person name="Op Den Camp H."/>
            <person name="Overmann J."/>
            <person name="Amann R."/>
            <person name="Jetten M.S.M."/>
            <person name="Mascher T."/>
            <person name="Medema M.H."/>
            <person name="Devos D.P."/>
            <person name="Kaster A.-K."/>
            <person name="Ovreas L."/>
            <person name="Rohde M."/>
            <person name="Galperin M.Y."/>
            <person name="Jogler C."/>
        </authorList>
    </citation>
    <scope>NUCLEOTIDE SEQUENCE [LARGE SCALE GENOMIC DNA]</scope>
    <source>
        <strain evidence="2 3">Poly41</strain>
    </source>
</reference>
<evidence type="ECO:0000313" key="3">
    <source>
        <dbReference type="Proteomes" id="UP000319143"/>
    </source>
</evidence>
<evidence type="ECO:0000256" key="1">
    <source>
        <dbReference type="SAM" id="MobiDB-lite"/>
    </source>
</evidence>
<sequence length="301" mass="32493">MTQLGETVAFGMIGDDEIECTFSHDKKGKVSNKLSKNATTLGSRMESGTSTRLWKQDGDDYSEATNKEAALEQIKVKECDDRNGVDVRLDGGETINLPFSVAAHHLIPTKASFTKSSVMKYVSASASGSKIESDIGYDVNGSENGLWLPTHHGLSSEMGSKGSRKLPGESKKVSYGSVSKEGGGQVASFVTLYTSAVMEQTKRQFHDGHPNYSSFVTGCLNKVAAAIAKASENCQKCNESDGDKSPAPYMLVRRLNGVSQRLVTYLVGDPSGWRPPLFTSPHAELYCVNEIAFRKAMAGRS</sequence>
<organism evidence="2 3">
    <name type="scientific">Novipirellula artificiosorum</name>
    <dbReference type="NCBI Taxonomy" id="2528016"/>
    <lineage>
        <taxon>Bacteria</taxon>
        <taxon>Pseudomonadati</taxon>
        <taxon>Planctomycetota</taxon>
        <taxon>Planctomycetia</taxon>
        <taxon>Pirellulales</taxon>
        <taxon>Pirellulaceae</taxon>
        <taxon>Novipirellula</taxon>
    </lineage>
</organism>
<dbReference type="Proteomes" id="UP000319143">
    <property type="component" value="Unassembled WGS sequence"/>
</dbReference>
<feature type="region of interest" description="Disordered" evidence="1">
    <location>
        <begin position="153"/>
        <end position="177"/>
    </location>
</feature>
<accession>A0A5C6DZV9</accession>
<comment type="caution">
    <text evidence="2">The sequence shown here is derived from an EMBL/GenBank/DDBJ whole genome shotgun (WGS) entry which is preliminary data.</text>
</comment>
<proteinExistence type="predicted"/>
<protein>
    <recommendedName>
        <fullName evidence="4">A nuclease family of the HNH/ENDO VII superfamily with conserved AHH</fullName>
    </recommendedName>
</protein>
<gene>
    <name evidence="2" type="ORF">Poly41_14290</name>
</gene>
<dbReference type="EMBL" id="SJPV01000002">
    <property type="protein sequence ID" value="TWU40596.1"/>
    <property type="molecule type" value="Genomic_DNA"/>
</dbReference>
<dbReference type="InterPro" id="IPR032871">
    <property type="entry name" value="AHH_dom_containing"/>
</dbReference>
<dbReference type="AlphaFoldDB" id="A0A5C6DZV9"/>